<keyword evidence="10" id="KW-1185">Reference proteome</keyword>
<sequence length="287" mass="31746">MNRRALILNELGLNPQWIRHEVLQALNSSTQIEQDTANSVLSAAPSIALESAPPALTETPINRGSKSNKAAAAHRLLQQNREAANPNHQALTSEEISQLDARSERIGQLNWEQLRVEVASCTACPRSSQRQQAVFATGAIEAQLLIVSDAPNKAEEQHNLALFGPSQRMVNQMLISLGEAQLQNTLITNAVKCYGSRNPNSQEIKACAPLLQRQIALLKPTAILAIGQFAAEAVLNTPAPIRELRQIKQQCQNIPTIVTYHPSYLQRNVHDKAKTWQDLLRLKQIFQ</sequence>
<keyword evidence="1" id="KW-0004">4Fe-4S</keyword>
<dbReference type="GO" id="GO:0006281">
    <property type="term" value="P:DNA repair"/>
    <property type="evidence" value="ECO:0007669"/>
    <property type="project" value="UniProtKB-KW"/>
</dbReference>
<dbReference type="Proteomes" id="UP000504844">
    <property type="component" value="Chromosome"/>
</dbReference>
<gene>
    <name evidence="9" type="ORF">HQN60_00445</name>
</gene>
<evidence type="ECO:0000256" key="6">
    <source>
        <dbReference type="ARBA" id="ARBA00023014"/>
    </source>
</evidence>
<reference evidence="9 10" key="1">
    <citation type="submission" date="2020-05" db="EMBL/GenBank/DDBJ databases">
        <title>Complete genome sequence of Deefgea sp. D17.</title>
        <authorList>
            <person name="Bae J.-W."/>
            <person name="Han J.E."/>
        </authorList>
    </citation>
    <scope>NUCLEOTIDE SEQUENCE [LARGE SCALE GENOMIC DNA]</scope>
    <source>
        <strain evidence="9 10">D17</strain>
    </source>
</reference>
<dbReference type="AlphaFoldDB" id="A0A6M8SJU4"/>
<dbReference type="GO" id="GO:0097506">
    <property type="term" value="F:deaminated base DNA N-glycosylase activity"/>
    <property type="evidence" value="ECO:0007669"/>
    <property type="project" value="UniProtKB-ARBA"/>
</dbReference>
<accession>A0A6M8SJU4</accession>
<dbReference type="Gene3D" id="3.40.470.10">
    <property type="entry name" value="Uracil-DNA glycosylase-like domain"/>
    <property type="match status" value="1"/>
</dbReference>
<evidence type="ECO:0000256" key="7">
    <source>
        <dbReference type="ARBA" id="ARBA00023204"/>
    </source>
</evidence>
<dbReference type="Pfam" id="PF03167">
    <property type="entry name" value="UDG"/>
    <property type="match status" value="1"/>
</dbReference>
<evidence type="ECO:0000256" key="3">
    <source>
        <dbReference type="ARBA" id="ARBA00022763"/>
    </source>
</evidence>
<keyword evidence="4" id="KW-0378">Hydrolase</keyword>
<dbReference type="InterPro" id="IPR051536">
    <property type="entry name" value="UDG_Type-4/5"/>
</dbReference>
<evidence type="ECO:0000256" key="1">
    <source>
        <dbReference type="ARBA" id="ARBA00022485"/>
    </source>
</evidence>
<dbReference type="InterPro" id="IPR005122">
    <property type="entry name" value="Uracil-DNA_glycosylase-like"/>
</dbReference>
<dbReference type="SMART" id="SM00986">
    <property type="entry name" value="UDG"/>
    <property type="match status" value="1"/>
</dbReference>
<keyword evidence="2" id="KW-0479">Metal-binding</keyword>
<keyword evidence="7" id="KW-0234">DNA repair</keyword>
<proteinExistence type="predicted"/>
<dbReference type="PANTHER" id="PTHR33693">
    <property type="entry name" value="TYPE-5 URACIL-DNA GLYCOSYLASE"/>
    <property type="match status" value="1"/>
</dbReference>
<dbReference type="KEGG" id="dee:HQN60_00445"/>
<organism evidence="9 10">
    <name type="scientific">Deefgea piscis</name>
    <dbReference type="NCBI Taxonomy" id="2739061"/>
    <lineage>
        <taxon>Bacteria</taxon>
        <taxon>Pseudomonadati</taxon>
        <taxon>Pseudomonadota</taxon>
        <taxon>Betaproteobacteria</taxon>
        <taxon>Neisseriales</taxon>
        <taxon>Chitinibacteraceae</taxon>
        <taxon>Deefgea</taxon>
    </lineage>
</organism>
<evidence type="ECO:0000313" key="10">
    <source>
        <dbReference type="Proteomes" id="UP000504844"/>
    </source>
</evidence>
<dbReference type="RefSeq" id="WP_173531843.1">
    <property type="nucleotide sequence ID" value="NZ_CP054143.1"/>
</dbReference>
<keyword evidence="3" id="KW-0227">DNA damage</keyword>
<dbReference type="InterPro" id="IPR036895">
    <property type="entry name" value="Uracil-DNA_glycosylase-like_sf"/>
</dbReference>
<dbReference type="PANTHER" id="PTHR33693:SF1">
    <property type="entry name" value="TYPE-4 URACIL-DNA GLYCOSYLASE"/>
    <property type="match status" value="1"/>
</dbReference>
<evidence type="ECO:0000256" key="5">
    <source>
        <dbReference type="ARBA" id="ARBA00023004"/>
    </source>
</evidence>
<name>A0A6M8SJU4_9NEIS</name>
<dbReference type="GO" id="GO:0051539">
    <property type="term" value="F:4 iron, 4 sulfur cluster binding"/>
    <property type="evidence" value="ECO:0007669"/>
    <property type="project" value="UniProtKB-KW"/>
</dbReference>
<evidence type="ECO:0000313" key="9">
    <source>
        <dbReference type="EMBL" id="QKJ65333.1"/>
    </source>
</evidence>
<keyword evidence="6" id="KW-0411">Iron-sulfur</keyword>
<dbReference type="CDD" id="cd10030">
    <property type="entry name" value="UDG-F4_TTUDGA_SPO1dp_like"/>
    <property type="match status" value="1"/>
</dbReference>
<feature type="domain" description="Uracil-DNA glycosylase-like" evidence="8">
    <location>
        <begin position="135"/>
        <end position="280"/>
    </location>
</feature>
<dbReference type="GO" id="GO:0046872">
    <property type="term" value="F:metal ion binding"/>
    <property type="evidence" value="ECO:0007669"/>
    <property type="project" value="UniProtKB-KW"/>
</dbReference>
<evidence type="ECO:0000256" key="2">
    <source>
        <dbReference type="ARBA" id="ARBA00022723"/>
    </source>
</evidence>
<dbReference type="EMBL" id="CP054143">
    <property type="protein sequence ID" value="QKJ65333.1"/>
    <property type="molecule type" value="Genomic_DNA"/>
</dbReference>
<protein>
    <submittedName>
        <fullName evidence="9">Uracil-DNA glycosylase</fullName>
    </submittedName>
</protein>
<keyword evidence="5" id="KW-0408">Iron</keyword>
<evidence type="ECO:0000259" key="8">
    <source>
        <dbReference type="SMART" id="SM00986"/>
    </source>
</evidence>
<dbReference type="SMART" id="SM00987">
    <property type="entry name" value="UreE_C"/>
    <property type="match status" value="1"/>
</dbReference>
<evidence type="ECO:0000256" key="4">
    <source>
        <dbReference type="ARBA" id="ARBA00022801"/>
    </source>
</evidence>
<dbReference type="SUPFAM" id="SSF52141">
    <property type="entry name" value="Uracil-DNA glycosylase-like"/>
    <property type="match status" value="1"/>
</dbReference>